<reference evidence="2" key="1">
    <citation type="submission" date="2016-10" db="EMBL/GenBank/DDBJ databases">
        <authorList>
            <person name="Varghese N."/>
        </authorList>
    </citation>
    <scope>NUCLEOTIDE SEQUENCE [LARGE SCALE GENOMIC DNA]</scope>
    <source>
        <strain evidence="2">DSM 45096 / BCRC 16803 / CGMCC 4.1857 / CIP 109030 / JCM 12277 / KCTC 19219 / NBRC 100920 / 33214</strain>
    </source>
</reference>
<proteinExistence type="predicted"/>
<accession>A0A1H7ZTX9</accession>
<gene>
    <name evidence="1" type="ORF">SAMN05414137_13816</name>
</gene>
<dbReference type="Proteomes" id="UP000183015">
    <property type="component" value="Unassembled WGS sequence"/>
</dbReference>
<dbReference type="AlphaFoldDB" id="A0A1H7ZTX9"/>
<dbReference type="OrthoDB" id="3855388at2"/>
<dbReference type="EMBL" id="FOAZ01000038">
    <property type="protein sequence ID" value="SEM62092.1"/>
    <property type="molecule type" value="Genomic_DNA"/>
</dbReference>
<keyword evidence="2" id="KW-1185">Reference proteome</keyword>
<sequence length="77" mass="8232">MTTLKAEYGVATAVLWHVVPDADGATLCHRLLSSIAEVRPITDADGEDIEVGQLCPRCRTALKRAPRGTDGQSQDLA</sequence>
<dbReference type="STRING" id="235985.SAMN05414137_13816"/>
<protein>
    <submittedName>
        <fullName evidence="1">Uncharacterized protein</fullName>
    </submittedName>
</protein>
<evidence type="ECO:0000313" key="1">
    <source>
        <dbReference type="EMBL" id="SEM62092.1"/>
    </source>
</evidence>
<organism evidence="1 2">
    <name type="scientific">Streptacidiphilus jiangxiensis</name>
    <dbReference type="NCBI Taxonomy" id="235985"/>
    <lineage>
        <taxon>Bacteria</taxon>
        <taxon>Bacillati</taxon>
        <taxon>Actinomycetota</taxon>
        <taxon>Actinomycetes</taxon>
        <taxon>Kitasatosporales</taxon>
        <taxon>Streptomycetaceae</taxon>
        <taxon>Streptacidiphilus</taxon>
    </lineage>
</organism>
<name>A0A1H7ZTX9_STRJI</name>
<dbReference type="RefSeq" id="WP_042443434.1">
    <property type="nucleotide sequence ID" value="NZ_BBPN01000004.1"/>
</dbReference>
<evidence type="ECO:0000313" key="2">
    <source>
        <dbReference type="Proteomes" id="UP000183015"/>
    </source>
</evidence>